<evidence type="ECO:0000259" key="12">
    <source>
        <dbReference type="PROSITE" id="PS51195"/>
    </source>
</evidence>
<protein>
    <recommendedName>
        <fullName evidence="1">RNA helicase</fullName>
        <ecNumber evidence="1">3.6.4.13</ecNumber>
    </recommendedName>
</protein>
<dbReference type="GO" id="GO:0003723">
    <property type="term" value="F:RNA binding"/>
    <property type="evidence" value="ECO:0007669"/>
    <property type="project" value="UniProtKB-KW"/>
</dbReference>
<comment type="catalytic activity">
    <reaction evidence="8">
        <text>ATP + H2O = ADP + phosphate + H(+)</text>
        <dbReference type="Rhea" id="RHEA:13065"/>
        <dbReference type="ChEBI" id="CHEBI:15377"/>
        <dbReference type="ChEBI" id="CHEBI:15378"/>
        <dbReference type="ChEBI" id="CHEBI:30616"/>
        <dbReference type="ChEBI" id="CHEBI:43474"/>
        <dbReference type="ChEBI" id="CHEBI:456216"/>
        <dbReference type="EC" id="3.6.4.13"/>
    </reaction>
</comment>
<keyword evidence="5" id="KW-0067">ATP-binding</keyword>
<feature type="domain" description="DEAD-box RNA helicase Q" evidence="12">
    <location>
        <begin position="31"/>
        <end position="59"/>
    </location>
</feature>
<comment type="caution">
    <text evidence="13">The sequence shown here is derived from an EMBL/GenBank/DDBJ whole genome shotgun (WGS) entry which is preliminary data.</text>
</comment>
<dbReference type="SMART" id="SM00487">
    <property type="entry name" value="DEXDc"/>
    <property type="match status" value="1"/>
</dbReference>
<accession>A0A218X0A2</accession>
<dbReference type="InterPro" id="IPR014001">
    <property type="entry name" value="Helicase_ATP-bd"/>
</dbReference>
<evidence type="ECO:0000256" key="6">
    <source>
        <dbReference type="ARBA" id="ARBA00022884"/>
    </source>
</evidence>
<evidence type="ECO:0000256" key="9">
    <source>
        <dbReference type="PROSITE-ProRule" id="PRU00552"/>
    </source>
</evidence>
<dbReference type="PANTHER" id="PTHR47959">
    <property type="entry name" value="ATP-DEPENDENT RNA HELICASE RHLE-RELATED"/>
    <property type="match status" value="1"/>
</dbReference>
<dbReference type="PROSITE" id="PS51195">
    <property type="entry name" value="Q_MOTIF"/>
    <property type="match status" value="1"/>
</dbReference>
<evidence type="ECO:0000256" key="10">
    <source>
        <dbReference type="SAM" id="MobiDB-lite"/>
    </source>
</evidence>
<dbReference type="InterPro" id="IPR014014">
    <property type="entry name" value="RNA_helicase_DEAD_Q_motif"/>
</dbReference>
<dbReference type="InterPro" id="IPR001650">
    <property type="entry name" value="Helicase_C-like"/>
</dbReference>
<feature type="region of interest" description="Disordered" evidence="10">
    <location>
        <begin position="1"/>
        <end position="33"/>
    </location>
</feature>
<evidence type="ECO:0000256" key="2">
    <source>
        <dbReference type="ARBA" id="ARBA00022741"/>
    </source>
</evidence>
<gene>
    <name evidence="13" type="ORF">CDL15_Pgr018629</name>
</gene>
<dbReference type="GO" id="GO:0003724">
    <property type="term" value="F:RNA helicase activity"/>
    <property type="evidence" value="ECO:0007669"/>
    <property type="project" value="UniProtKB-EC"/>
</dbReference>
<dbReference type="GO" id="GO:0005829">
    <property type="term" value="C:cytosol"/>
    <property type="evidence" value="ECO:0007669"/>
    <property type="project" value="TreeGrafter"/>
</dbReference>
<evidence type="ECO:0000256" key="1">
    <source>
        <dbReference type="ARBA" id="ARBA00012552"/>
    </source>
</evidence>
<evidence type="ECO:0000256" key="3">
    <source>
        <dbReference type="ARBA" id="ARBA00022801"/>
    </source>
</evidence>
<feature type="compositionally biased region" description="Basic and acidic residues" evidence="10">
    <location>
        <begin position="10"/>
        <end position="19"/>
    </location>
</feature>
<dbReference type="AlphaFoldDB" id="A0A218X0A2"/>
<evidence type="ECO:0000313" key="13">
    <source>
        <dbReference type="EMBL" id="OWM78060.1"/>
    </source>
</evidence>
<keyword evidence="4" id="KW-0347">Helicase</keyword>
<comment type="similarity">
    <text evidence="7">Belongs to the DEAD box helicase family. DDX56/DBP9 subfamily.</text>
</comment>
<evidence type="ECO:0000256" key="8">
    <source>
        <dbReference type="ARBA" id="ARBA00047984"/>
    </source>
</evidence>
<dbReference type="InterPro" id="IPR027417">
    <property type="entry name" value="P-loop_NTPase"/>
</dbReference>
<evidence type="ECO:0000313" key="14">
    <source>
        <dbReference type="Proteomes" id="UP000197138"/>
    </source>
</evidence>
<feature type="domain" description="Helicase ATP-binding" evidence="11">
    <location>
        <begin position="62"/>
        <end position="241"/>
    </location>
</feature>
<dbReference type="PROSITE" id="PS51192">
    <property type="entry name" value="HELICASE_ATP_BIND_1"/>
    <property type="match status" value="1"/>
</dbReference>
<dbReference type="EMBL" id="MTKT01002507">
    <property type="protein sequence ID" value="OWM78060.1"/>
    <property type="molecule type" value="Genomic_DNA"/>
</dbReference>
<evidence type="ECO:0000256" key="4">
    <source>
        <dbReference type="ARBA" id="ARBA00022806"/>
    </source>
</evidence>
<keyword evidence="2" id="KW-0547">Nucleotide-binding</keyword>
<dbReference type="Pfam" id="PF00270">
    <property type="entry name" value="DEAD"/>
    <property type="match status" value="1"/>
</dbReference>
<name>A0A218X0A2_PUNGR</name>
<evidence type="ECO:0000256" key="7">
    <source>
        <dbReference type="ARBA" id="ARBA00038041"/>
    </source>
</evidence>
<reference evidence="14" key="1">
    <citation type="journal article" date="2017" name="Plant J.">
        <title>The pomegranate (Punica granatum L.) genome and the genomics of punicalagin biosynthesis.</title>
        <authorList>
            <person name="Qin G."/>
            <person name="Xu C."/>
            <person name="Ming R."/>
            <person name="Tang H."/>
            <person name="Guyot R."/>
            <person name="Kramer E.M."/>
            <person name="Hu Y."/>
            <person name="Yi X."/>
            <person name="Qi Y."/>
            <person name="Xu X."/>
            <person name="Gao Z."/>
            <person name="Pan H."/>
            <person name="Jian J."/>
            <person name="Tian Y."/>
            <person name="Yue Z."/>
            <person name="Xu Y."/>
        </authorList>
    </citation>
    <scope>NUCLEOTIDE SEQUENCE [LARGE SCALE GENOMIC DNA]</scope>
    <source>
        <strain evidence="14">cv. Dabenzi</strain>
    </source>
</reference>
<keyword evidence="6" id="KW-0694">RNA-binding</keyword>
<dbReference type="PANTHER" id="PTHR47959:SF21">
    <property type="entry name" value="DEAD-BOX HELICASE 56"/>
    <property type="match status" value="1"/>
</dbReference>
<organism evidence="13 14">
    <name type="scientific">Punica granatum</name>
    <name type="common">Pomegranate</name>
    <dbReference type="NCBI Taxonomy" id="22663"/>
    <lineage>
        <taxon>Eukaryota</taxon>
        <taxon>Viridiplantae</taxon>
        <taxon>Streptophyta</taxon>
        <taxon>Embryophyta</taxon>
        <taxon>Tracheophyta</taxon>
        <taxon>Spermatophyta</taxon>
        <taxon>Magnoliopsida</taxon>
        <taxon>eudicotyledons</taxon>
        <taxon>Gunneridae</taxon>
        <taxon>Pentapetalae</taxon>
        <taxon>rosids</taxon>
        <taxon>malvids</taxon>
        <taxon>Myrtales</taxon>
        <taxon>Lythraceae</taxon>
        <taxon>Punica</taxon>
    </lineage>
</organism>
<dbReference type="Pfam" id="PF00271">
    <property type="entry name" value="Helicase_C"/>
    <property type="match status" value="1"/>
</dbReference>
<feature type="short sequence motif" description="Q motif" evidence="9">
    <location>
        <begin position="31"/>
        <end position="59"/>
    </location>
</feature>
<dbReference type="GO" id="GO:0005524">
    <property type="term" value="F:ATP binding"/>
    <property type="evidence" value="ECO:0007669"/>
    <property type="project" value="UniProtKB-KW"/>
</dbReference>
<keyword evidence="3" id="KW-0378">Hydrolase</keyword>
<dbReference type="Gene3D" id="3.40.50.300">
    <property type="entry name" value="P-loop containing nucleotide triphosphate hydrolases"/>
    <property type="match status" value="1"/>
</dbReference>
<dbReference type="EC" id="3.6.4.13" evidence="1"/>
<dbReference type="GO" id="GO:0016787">
    <property type="term" value="F:hydrolase activity"/>
    <property type="evidence" value="ECO:0007669"/>
    <property type="project" value="UniProtKB-KW"/>
</dbReference>
<proteinExistence type="inferred from homology"/>
<dbReference type="SUPFAM" id="SSF52540">
    <property type="entry name" value="P-loop containing nucleoside triphosphate hydrolases"/>
    <property type="match status" value="2"/>
</dbReference>
<dbReference type="InterPro" id="IPR050079">
    <property type="entry name" value="DEAD_box_RNA_helicase"/>
</dbReference>
<sequence>MAEVTEQELLEEKKNRDAEDVGGNEEEEEELSFEEIGLDPRLIRALSKKNIQKPTPIQRVAIPLILEGKDVVARAKTGSGKTFAYLFPLLQKLFSERGPKNKAAPNAFILVPTRELCQQAKASSLIELCRVQLKVVQLMSSMAASDLRTALGGLPDILVSTPGCIPKCLSTGVLQPSSISGALQILVLDEADLLLSYGYEDDLRALTAHIPRHCQCLLMSASSSTCDKLLYILALLKLELVQKKVLIFTNTIDMGFRLKLFLEKFAIRSAVLNAELPQNSHLHMLEEFNAGLFDYLIATDDSEIKEKEKASGQSYSELKKSGKHSKAKLDSEFGVVRGIDFKNVHAEASKMVKLARAAMGQDKPIRKKGPKKRFGKSRDPLKTFTAEQWMICLSDLSSPESLACLVSVRLACRLHLFGMVEPLAQAWPVGLDPISDGQEVQDMPPHG</sequence>
<feature type="compositionally biased region" description="Acidic residues" evidence="10">
    <location>
        <begin position="20"/>
        <end position="33"/>
    </location>
</feature>
<dbReference type="Proteomes" id="UP000197138">
    <property type="component" value="Unassembled WGS sequence"/>
</dbReference>
<evidence type="ECO:0000259" key="11">
    <source>
        <dbReference type="PROSITE" id="PS51192"/>
    </source>
</evidence>
<dbReference type="CDD" id="cd17961">
    <property type="entry name" value="DEADc_DDX56"/>
    <property type="match status" value="1"/>
</dbReference>
<dbReference type="InterPro" id="IPR011545">
    <property type="entry name" value="DEAD/DEAH_box_helicase_dom"/>
</dbReference>
<evidence type="ECO:0000256" key="5">
    <source>
        <dbReference type="ARBA" id="ARBA00022840"/>
    </source>
</evidence>